<dbReference type="Pfam" id="PF26188">
    <property type="entry name" value="RESC6"/>
    <property type="match status" value="1"/>
</dbReference>
<dbReference type="PANTHER" id="PTHR21228">
    <property type="entry name" value="FAST LEU-RICH DOMAIN-CONTAINING"/>
    <property type="match status" value="1"/>
</dbReference>
<sequence>MICVAFVFSSFDVCTFIALLWLWLHFVLSALFLPLFLVIVFFFIIYYCYCYYLEASRIEEKFHFCICIFIFIFRLFVVSSALFKSPFFLFCCLHLFICFLICYPPASFVLTREGGTIFLIFLFFIFESRVRSGCRTAGCTFEHRAPRIHFFFWCLWLLPAQMWRCCSTCERLRHALWMRSMSTQTFVASVEKTQQQLSASERKQELVLHGRHLFESETLDDIKTAWTPSVAGTVCHAATQLRISPTKGQPFAAVVERSLSREAVEAMDAPSLARIVHACLVLRSPHLYDILFTYIRALIKLAPTLDTVSCAVLLNAYGRAQVQHEELYKVICDRAAIVMKDPRTFVAHTANVAHALARVHFFHRDLFLVLRDQAVRQASQGPPLVPVTILDAFAEVGFFDDSLFSVLEERLMKELSELPAPLMASLIGCLVKAGRASSPLFTACGERIIAIGNTFDPTSIAKTCDAFYRANVLTEEVFGALAERACKVAADFRADEINLTLNALGSFDLFDGELFPLLASRFVSIVKQGGYVSPVDAAGVLASFAAVQERSDELVHICTQLLAAHCDALDGATLVQTLWACTVLNVRNEAQQSLMEYAKGDASRIPSEEAAARQSRQALERLQYVKKAYGLAGPQPQGSL</sequence>
<dbReference type="InterPro" id="IPR058917">
    <property type="entry name" value="RESC6_dom"/>
</dbReference>
<dbReference type="CDD" id="cd23735">
    <property type="entry name" value="RESC6-like"/>
    <property type="match status" value="1"/>
</dbReference>
<feature type="domain" description="RNA-editing substrate-binding complex 6 protein" evidence="2">
    <location>
        <begin position="268"/>
        <end position="588"/>
    </location>
</feature>
<evidence type="ECO:0000313" key="3">
    <source>
        <dbReference type="EMBL" id="KAF5222994.1"/>
    </source>
</evidence>
<gene>
    <name evidence="3" type="ORF">ECC02_003821</name>
</gene>
<organism evidence="3 4">
    <name type="scientific">Trypanosoma cruzi</name>
    <dbReference type="NCBI Taxonomy" id="5693"/>
    <lineage>
        <taxon>Eukaryota</taxon>
        <taxon>Discoba</taxon>
        <taxon>Euglenozoa</taxon>
        <taxon>Kinetoplastea</taxon>
        <taxon>Metakinetoplastina</taxon>
        <taxon>Trypanosomatida</taxon>
        <taxon>Trypanosomatidae</taxon>
        <taxon>Trypanosoma</taxon>
        <taxon>Schizotrypanum</taxon>
    </lineage>
</organism>
<keyword evidence="1" id="KW-1133">Transmembrane helix</keyword>
<protein>
    <recommendedName>
        <fullName evidence="2">RNA-editing substrate-binding complex 6 protein domain-containing protein</fullName>
    </recommendedName>
</protein>
<dbReference type="AlphaFoldDB" id="A0A7J6Y895"/>
<name>A0A7J6Y895_TRYCR</name>
<keyword evidence="1" id="KW-0812">Transmembrane</keyword>
<reference evidence="3 4" key="1">
    <citation type="journal article" date="2019" name="Genome Biol. Evol.">
        <title>Nanopore Sequencing Significantly Improves Genome Assembly of the Protozoan Parasite Trypanosoma cruzi.</title>
        <authorList>
            <person name="Diaz-Viraque F."/>
            <person name="Pita S."/>
            <person name="Greif G."/>
            <person name="de Souza R.C.M."/>
            <person name="Iraola G."/>
            <person name="Robello C."/>
        </authorList>
    </citation>
    <scope>NUCLEOTIDE SEQUENCE [LARGE SCALE GENOMIC DNA]</scope>
    <source>
        <strain evidence="3 4">Berenice</strain>
    </source>
</reference>
<dbReference type="VEuPathDB" id="TriTrypDB:BCY84_16141"/>
<dbReference type="EMBL" id="JABDHM010000022">
    <property type="protein sequence ID" value="KAF5222994.1"/>
    <property type="molecule type" value="Genomic_DNA"/>
</dbReference>
<dbReference type="InterPro" id="IPR050870">
    <property type="entry name" value="FAST_kinase"/>
</dbReference>
<dbReference type="GO" id="GO:0005759">
    <property type="term" value="C:mitochondrial matrix"/>
    <property type="evidence" value="ECO:0007669"/>
    <property type="project" value="TreeGrafter"/>
</dbReference>
<dbReference type="GO" id="GO:0035770">
    <property type="term" value="C:ribonucleoprotein granule"/>
    <property type="evidence" value="ECO:0007669"/>
    <property type="project" value="TreeGrafter"/>
</dbReference>
<keyword evidence="1" id="KW-0472">Membrane</keyword>
<dbReference type="Proteomes" id="UP000583944">
    <property type="component" value="Unassembled WGS sequence"/>
</dbReference>
<dbReference type="GO" id="GO:0003723">
    <property type="term" value="F:RNA binding"/>
    <property type="evidence" value="ECO:0007669"/>
    <property type="project" value="TreeGrafter"/>
</dbReference>
<evidence type="ECO:0000313" key="4">
    <source>
        <dbReference type="Proteomes" id="UP000583944"/>
    </source>
</evidence>
<feature type="transmembrane region" description="Helical" evidence="1">
    <location>
        <begin position="110"/>
        <end position="126"/>
    </location>
</feature>
<proteinExistence type="predicted"/>
<accession>A0A7J6Y895</accession>
<feature type="transmembrane region" description="Helical" evidence="1">
    <location>
        <begin position="87"/>
        <end position="103"/>
    </location>
</feature>
<evidence type="ECO:0000256" key="1">
    <source>
        <dbReference type="SAM" id="Phobius"/>
    </source>
</evidence>
<dbReference type="GO" id="GO:0044528">
    <property type="term" value="P:regulation of mitochondrial mRNA stability"/>
    <property type="evidence" value="ECO:0007669"/>
    <property type="project" value="TreeGrafter"/>
</dbReference>
<dbReference type="GO" id="GO:0000963">
    <property type="term" value="P:mitochondrial RNA processing"/>
    <property type="evidence" value="ECO:0007669"/>
    <property type="project" value="TreeGrafter"/>
</dbReference>
<feature type="transmembrane region" description="Helical" evidence="1">
    <location>
        <begin position="62"/>
        <end position="81"/>
    </location>
</feature>
<dbReference type="VEuPathDB" id="TriTrypDB:ECC02_003821"/>
<feature type="transmembrane region" description="Helical" evidence="1">
    <location>
        <begin position="30"/>
        <end position="50"/>
    </location>
</feature>
<feature type="transmembrane region" description="Helical" evidence="1">
    <location>
        <begin position="5"/>
        <end position="24"/>
    </location>
</feature>
<dbReference type="PANTHER" id="PTHR21228:SF65">
    <property type="entry name" value="MITOCHONDRIAL RNA BINDING COMPLEX 1 SUBUNIT"/>
    <property type="match status" value="1"/>
</dbReference>
<evidence type="ECO:0000259" key="2">
    <source>
        <dbReference type="Pfam" id="PF26188"/>
    </source>
</evidence>
<comment type="caution">
    <text evidence="3">The sequence shown here is derived from an EMBL/GenBank/DDBJ whole genome shotgun (WGS) entry which is preliminary data.</text>
</comment>